<dbReference type="AlphaFoldDB" id="A0A9P4UCF9"/>
<organism evidence="7 8">
    <name type="scientific">Karstenula rhodostoma CBS 690.94</name>
    <dbReference type="NCBI Taxonomy" id="1392251"/>
    <lineage>
        <taxon>Eukaryota</taxon>
        <taxon>Fungi</taxon>
        <taxon>Dikarya</taxon>
        <taxon>Ascomycota</taxon>
        <taxon>Pezizomycotina</taxon>
        <taxon>Dothideomycetes</taxon>
        <taxon>Pleosporomycetidae</taxon>
        <taxon>Pleosporales</taxon>
        <taxon>Massarineae</taxon>
        <taxon>Didymosphaeriaceae</taxon>
        <taxon>Karstenula</taxon>
    </lineage>
</organism>
<keyword evidence="2 4" id="KW-0479">Metal-binding</keyword>
<dbReference type="PANTHER" id="PTHR24305">
    <property type="entry name" value="CYTOCHROME P450"/>
    <property type="match status" value="1"/>
</dbReference>
<dbReference type="PRINTS" id="PR00385">
    <property type="entry name" value="P450"/>
</dbReference>
<reference evidence="7" key="1">
    <citation type="journal article" date="2020" name="Stud. Mycol.">
        <title>101 Dothideomycetes genomes: a test case for predicting lifestyles and emergence of pathogens.</title>
        <authorList>
            <person name="Haridas S."/>
            <person name="Albert R."/>
            <person name="Binder M."/>
            <person name="Bloem J."/>
            <person name="Labutti K."/>
            <person name="Salamov A."/>
            <person name="Andreopoulos B."/>
            <person name="Baker S."/>
            <person name="Barry K."/>
            <person name="Bills G."/>
            <person name="Bluhm B."/>
            <person name="Cannon C."/>
            <person name="Castanera R."/>
            <person name="Culley D."/>
            <person name="Daum C."/>
            <person name="Ezra D."/>
            <person name="Gonzalez J."/>
            <person name="Henrissat B."/>
            <person name="Kuo A."/>
            <person name="Liang C."/>
            <person name="Lipzen A."/>
            <person name="Lutzoni F."/>
            <person name="Magnuson J."/>
            <person name="Mondo S."/>
            <person name="Nolan M."/>
            <person name="Ohm R."/>
            <person name="Pangilinan J."/>
            <person name="Park H.-J."/>
            <person name="Ramirez L."/>
            <person name="Alfaro M."/>
            <person name="Sun H."/>
            <person name="Tritt A."/>
            <person name="Yoshinaga Y."/>
            <person name="Zwiers L.-H."/>
            <person name="Turgeon B."/>
            <person name="Goodwin S."/>
            <person name="Spatafora J."/>
            <person name="Crous P."/>
            <person name="Grigoriev I."/>
        </authorList>
    </citation>
    <scope>NUCLEOTIDE SEQUENCE</scope>
    <source>
        <strain evidence="7">CBS 690.94</strain>
    </source>
</reference>
<dbReference type="InterPro" id="IPR002401">
    <property type="entry name" value="Cyt_P450_E_grp-I"/>
</dbReference>
<dbReference type="InterPro" id="IPR036396">
    <property type="entry name" value="Cyt_P450_sf"/>
</dbReference>
<dbReference type="PROSITE" id="PS00086">
    <property type="entry name" value="CYTOCHROME_P450"/>
    <property type="match status" value="1"/>
</dbReference>
<name>A0A9P4UCF9_9PLEO</name>
<dbReference type="GO" id="GO:0016705">
    <property type="term" value="F:oxidoreductase activity, acting on paired donors, with incorporation or reduction of molecular oxygen"/>
    <property type="evidence" value="ECO:0007669"/>
    <property type="project" value="InterPro"/>
</dbReference>
<evidence type="ECO:0000256" key="6">
    <source>
        <dbReference type="SAM" id="Phobius"/>
    </source>
</evidence>
<dbReference type="InterPro" id="IPR050121">
    <property type="entry name" value="Cytochrome_P450_monoxygenase"/>
</dbReference>
<keyword evidence="5" id="KW-0503">Monooxygenase</keyword>
<dbReference type="EMBL" id="MU001500">
    <property type="protein sequence ID" value="KAF2445145.1"/>
    <property type="molecule type" value="Genomic_DNA"/>
</dbReference>
<dbReference type="OrthoDB" id="1470350at2759"/>
<dbReference type="InterPro" id="IPR001128">
    <property type="entry name" value="Cyt_P450"/>
</dbReference>
<evidence type="ECO:0000256" key="5">
    <source>
        <dbReference type="RuleBase" id="RU000461"/>
    </source>
</evidence>
<gene>
    <name evidence="7" type="ORF">P171DRAFT_463626</name>
</gene>
<proteinExistence type="inferred from homology"/>
<feature type="transmembrane region" description="Helical" evidence="6">
    <location>
        <begin position="12"/>
        <end position="37"/>
    </location>
</feature>
<accession>A0A9P4UCF9</accession>
<sequence length="513" mass="57923">MTEHSMIGPKFELMGVIPLLALLSALVWVSTIMYSLYFHPLSKIPGPKLWAISRIPFARSFMSGTAVQDIEAFHRRYGHVVRTQPNAVSFAHPDAWQDIQGTRSSSGGKPYLKDPTWWKSMSSSSQSIATAIEHGTHARIRKTLAPAFTLRALKQQEPLLQTGVALLIQRLQEKITNTDGTSDSFDIILWFNFTAFDIFGDIAFGETFDCLQTSNYHPFVALICESIKSHSMVLGIRLFPNLEAIFKKWVFPYMMNEKQKKYGTAVIDRVNRRMQWEVTRPDIMSYVIAGNDKGAMTPGEVQATFQTLTLAGSETTATTLSGIMTKLLTNPNTYSKLISEIRGRFEKEGDITLDALKDLPYLNACLNEAMRLCSATPFTLPRLVPKGGDTVCGTWISGGTTVFILPWAVNRDPDLWHDATSFNPERWLPGAMDEGSPFINDRRDALHPFGEGPRKCIGMHLAWAEIRLILTRMLWSFDFELVKKTVEWEQQKVYVLIERGPLFVKLKERSDAK</sequence>
<comment type="cofactor">
    <cofactor evidence="1 4">
        <name>heme</name>
        <dbReference type="ChEBI" id="CHEBI:30413"/>
    </cofactor>
</comment>
<evidence type="ECO:0000256" key="2">
    <source>
        <dbReference type="ARBA" id="ARBA00022723"/>
    </source>
</evidence>
<dbReference type="SUPFAM" id="SSF48264">
    <property type="entry name" value="Cytochrome P450"/>
    <property type="match status" value="1"/>
</dbReference>
<comment type="similarity">
    <text evidence="5">Belongs to the cytochrome P450 family.</text>
</comment>
<keyword evidence="6" id="KW-0472">Membrane</keyword>
<evidence type="ECO:0000256" key="1">
    <source>
        <dbReference type="ARBA" id="ARBA00001971"/>
    </source>
</evidence>
<evidence type="ECO:0000256" key="4">
    <source>
        <dbReference type="PIRSR" id="PIRSR602401-1"/>
    </source>
</evidence>
<keyword evidence="6" id="KW-1133">Transmembrane helix</keyword>
<keyword evidence="5" id="KW-0560">Oxidoreductase</keyword>
<comment type="caution">
    <text evidence="7">The sequence shown here is derived from an EMBL/GenBank/DDBJ whole genome shotgun (WGS) entry which is preliminary data.</text>
</comment>
<dbReference type="PRINTS" id="PR00463">
    <property type="entry name" value="EP450I"/>
</dbReference>
<dbReference type="PANTHER" id="PTHR24305:SF199">
    <property type="entry name" value="P450, PUTATIVE (EUROFUNG)-RELATED"/>
    <property type="match status" value="1"/>
</dbReference>
<dbReference type="GO" id="GO:0020037">
    <property type="term" value="F:heme binding"/>
    <property type="evidence" value="ECO:0007669"/>
    <property type="project" value="InterPro"/>
</dbReference>
<evidence type="ECO:0000256" key="3">
    <source>
        <dbReference type="ARBA" id="ARBA00023004"/>
    </source>
</evidence>
<dbReference type="Proteomes" id="UP000799764">
    <property type="component" value="Unassembled WGS sequence"/>
</dbReference>
<dbReference type="GO" id="GO:0004497">
    <property type="term" value="F:monooxygenase activity"/>
    <property type="evidence" value="ECO:0007669"/>
    <property type="project" value="UniProtKB-KW"/>
</dbReference>
<protein>
    <submittedName>
        <fullName evidence="7">Cytochrome P450</fullName>
    </submittedName>
</protein>
<keyword evidence="6" id="KW-0812">Transmembrane</keyword>
<keyword evidence="4 5" id="KW-0349">Heme</keyword>
<keyword evidence="8" id="KW-1185">Reference proteome</keyword>
<dbReference type="CDD" id="cd11058">
    <property type="entry name" value="CYP60B-like"/>
    <property type="match status" value="1"/>
</dbReference>
<dbReference type="Pfam" id="PF00067">
    <property type="entry name" value="p450"/>
    <property type="match status" value="1"/>
</dbReference>
<dbReference type="Gene3D" id="1.10.630.10">
    <property type="entry name" value="Cytochrome P450"/>
    <property type="match status" value="1"/>
</dbReference>
<dbReference type="InterPro" id="IPR017972">
    <property type="entry name" value="Cyt_P450_CS"/>
</dbReference>
<evidence type="ECO:0000313" key="7">
    <source>
        <dbReference type="EMBL" id="KAF2445145.1"/>
    </source>
</evidence>
<feature type="binding site" description="axial binding residue" evidence="4">
    <location>
        <position position="456"/>
    </location>
    <ligand>
        <name>heme</name>
        <dbReference type="ChEBI" id="CHEBI:30413"/>
    </ligand>
    <ligandPart>
        <name>Fe</name>
        <dbReference type="ChEBI" id="CHEBI:18248"/>
    </ligandPart>
</feature>
<dbReference type="GO" id="GO:0005506">
    <property type="term" value="F:iron ion binding"/>
    <property type="evidence" value="ECO:0007669"/>
    <property type="project" value="InterPro"/>
</dbReference>
<keyword evidence="3 4" id="KW-0408">Iron</keyword>
<evidence type="ECO:0000313" key="8">
    <source>
        <dbReference type="Proteomes" id="UP000799764"/>
    </source>
</evidence>